<protein>
    <submittedName>
        <fullName evidence="2">GDP-mannose 4,6-dehydratase</fullName>
        <ecNumber evidence="2">4.2.1.47</ecNumber>
    </submittedName>
</protein>
<name>A0ABV8QPN2_9BACT</name>
<evidence type="ECO:0000259" key="1">
    <source>
        <dbReference type="Pfam" id="PF16363"/>
    </source>
</evidence>
<comment type="caution">
    <text evidence="2">The sequence shown here is derived from an EMBL/GenBank/DDBJ whole genome shotgun (WGS) entry which is preliminary data.</text>
</comment>
<dbReference type="SUPFAM" id="SSF51735">
    <property type="entry name" value="NAD(P)-binding Rossmann-fold domains"/>
    <property type="match status" value="1"/>
</dbReference>
<evidence type="ECO:0000313" key="2">
    <source>
        <dbReference type="EMBL" id="MFC4261697.1"/>
    </source>
</evidence>
<sequence>MRILITGVAGFAARHFLHFLNEQPHHSEVAGIYNETLPSFDITALPNINISLHQIDLLDKEALTTLFNTFNPTHVLHLAGRSSVANSWKAPAVSITDNTNFFLNIVEIVRLNKLNCRILSVGSTEEYGNANAGLPLKETDCPEPASPYGVARVLQQKLVSIYANSYGVDIMHTRSFNHIGAYQKADYVIASFAKQVVQQSKSNTDTISLVTGDVNVMRDFSDVRDVVRAYYLLLQKGEKGETYNVCSGKGFWLKDIITMLAETIGKPIHHTTDPNNFRPSENKVIVGSYDKLYQQTGWQPQYNMEAILKNIIDYWEGVL</sequence>
<dbReference type="EC" id="4.2.1.47" evidence="2"/>
<dbReference type="InterPro" id="IPR016040">
    <property type="entry name" value="NAD(P)-bd_dom"/>
</dbReference>
<dbReference type="InterPro" id="IPR036291">
    <property type="entry name" value="NAD(P)-bd_dom_sf"/>
</dbReference>
<feature type="domain" description="NAD(P)-binding" evidence="1">
    <location>
        <begin position="4"/>
        <end position="310"/>
    </location>
</feature>
<dbReference type="Gene3D" id="3.90.25.10">
    <property type="entry name" value="UDP-galactose 4-epimerase, domain 1"/>
    <property type="match status" value="1"/>
</dbReference>
<dbReference type="Proteomes" id="UP001595907">
    <property type="component" value="Unassembled WGS sequence"/>
</dbReference>
<evidence type="ECO:0000313" key="3">
    <source>
        <dbReference type="Proteomes" id="UP001595907"/>
    </source>
</evidence>
<organism evidence="2 3">
    <name type="scientific">Ferruginibacter yonginensis</name>
    <dbReference type="NCBI Taxonomy" id="1310416"/>
    <lineage>
        <taxon>Bacteria</taxon>
        <taxon>Pseudomonadati</taxon>
        <taxon>Bacteroidota</taxon>
        <taxon>Chitinophagia</taxon>
        <taxon>Chitinophagales</taxon>
        <taxon>Chitinophagaceae</taxon>
        <taxon>Ferruginibacter</taxon>
    </lineage>
</organism>
<keyword evidence="3" id="KW-1185">Reference proteome</keyword>
<dbReference type="RefSeq" id="WP_379706531.1">
    <property type="nucleotide sequence ID" value="NZ_JBHSCZ010000001.1"/>
</dbReference>
<gene>
    <name evidence="2" type="ORF">ACFOWM_02300</name>
</gene>
<proteinExistence type="predicted"/>
<accession>A0ABV8QPN2</accession>
<dbReference type="Gene3D" id="3.40.50.720">
    <property type="entry name" value="NAD(P)-binding Rossmann-like Domain"/>
    <property type="match status" value="1"/>
</dbReference>
<dbReference type="PANTHER" id="PTHR43000">
    <property type="entry name" value="DTDP-D-GLUCOSE 4,6-DEHYDRATASE-RELATED"/>
    <property type="match status" value="1"/>
</dbReference>
<dbReference type="Pfam" id="PF16363">
    <property type="entry name" value="GDP_Man_Dehyd"/>
    <property type="match status" value="1"/>
</dbReference>
<dbReference type="GO" id="GO:0008446">
    <property type="term" value="F:GDP-mannose 4,6-dehydratase activity"/>
    <property type="evidence" value="ECO:0007669"/>
    <property type="project" value="UniProtKB-EC"/>
</dbReference>
<dbReference type="EMBL" id="JBHSCZ010000001">
    <property type="protein sequence ID" value="MFC4261697.1"/>
    <property type="molecule type" value="Genomic_DNA"/>
</dbReference>
<reference evidence="3" key="1">
    <citation type="journal article" date="2019" name="Int. J. Syst. Evol. Microbiol.">
        <title>The Global Catalogue of Microorganisms (GCM) 10K type strain sequencing project: providing services to taxonomists for standard genome sequencing and annotation.</title>
        <authorList>
            <consortium name="The Broad Institute Genomics Platform"/>
            <consortium name="The Broad Institute Genome Sequencing Center for Infectious Disease"/>
            <person name="Wu L."/>
            <person name="Ma J."/>
        </authorList>
    </citation>
    <scope>NUCLEOTIDE SEQUENCE [LARGE SCALE GENOMIC DNA]</scope>
    <source>
        <strain evidence="3">CECT 8289</strain>
    </source>
</reference>
<keyword evidence="2" id="KW-0456">Lyase</keyword>